<keyword evidence="1" id="KW-0472">Membrane</keyword>
<evidence type="ECO:0000256" key="1">
    <source>
        <dbReference type="SAM" id="Phobius"/>
    </source>
</evidence>
<sequence length="153" mass="16703">TLAVELSELRSERARALESRTVAGHCKNLLGYAMSAYCIYKMYTSFKALIFGEDLVSDTVGSLLSFALRRVSRGSINVDVRLLSQHTKVLDKSSAWFNGLFLASALLTLLLLYGQYQTHRFDRLQVQATDCPIRVVSNQGPSGGGAGCAHVAT</sequence>
<keyword evidence="1" id="KW-1133">Transmembrane helix</keyword>
<feature type="non-terminal residue" evidence="3">
    <location>
        <position position="1"/>
    </location>
</feature>
<gene>
    <name evidence="3" type="ORF">TSOC_000859</name>
</gene>
<dbReference type="InterPro" id="IPR025969">
    <property type="entry name" value="ABA_GPCR_dom"/>
</dbReference>
<dbReference type="Pfam" id="PF12430">
    <property type="entry name" value="ABA_GPCR"/>
    <property type="match status" value="1"/>
</dbReference>
<keyword evidence="1" id="KW-0812">Transmembrane</keyword>
<dbReference type="GO" id="GO:0009737">
    <property type="term" value="P:response to abscisic acid"/>
    <property type="evidence" value="ECO:0007669"/>
    <property type="project" value="TreeGrafter"/>
</dbReference>
<feature type="domain" description="Abscisic acid G-protein coupled receptor-like" evidence="2">
    <location>
        <begin position="19"/>
        <end position="80"/>
    </location>
</feature>
<comment type="caution">
    <text evidence="3">The sequence shown here is derived from an EMBL/GenBank/DDBJ whole genome shotgun (WGS) entry which is preliminary data.</text>
</comment>
<evidence type="ECO:0000259" key="2">
    <source>
        <dbReference type="Pfam" id="PF12430"/>
    </source>
</evidence>
<dbReference type="OrthoDB" id="264392at2759"/>
<dbReference type="InterPro" id="IPR015672">
    <property type="entry name" value="GPHR/GTG"/>
</dbReference>
<dbReference type="GO" id="GO:0010427">
    <property type="term" value="F:abscisic acid binding"/>
    <property type="evidence" value="ECO:0007669"/>
    <property type="project" value="TreeGrafter"/>
</dbReference>
<organism evidence="3 4">
    <name type="scientific">Tetrabaena socialis</name>
    <dbReference type="NCBI Taxonomy" id="47790"/>
    <lineage>
        <taxon>Eukaryota</taxon>
        <taxon>Viridiplantae</taxon>
        <taxon>Chlorophyta</taxon>
        <taxon>core chlorophytes</taxon>
        <taxon>Chlorophyceae</taxon>
        <taxon>CS clade</taxon>
        <taxon>Chlamydomonadales</taxon>
        <taxon>Tetrabaenaceae</taxon>
        <taxon>Tetrabaena</taxon>
    </lineage>
</organism>
<protein>
    <submittedName>
        <fullName evidence="3">GPCR-type G protein 1</fullName>
    </submittedName>
</protein>
<dbReference type="PANTHER" id="PTHR15948">
    <property type="entry name" value="G-PROTEIN COUPLED RECEPTOR 89-RELATED"/>
    <property type="match status" value="1"/>
</dbReference>
<accession>A0A2J8AI86</accession>
<dbReference type="EMBL" id="PGGS01000012">
    <property type="protein sequence ID" value="PNH12226.1"/>
    <property type="molecule type" value="Genomic_DNA"/>
</dbReference>
<dbReference type="Proteomes" id="UP000236333">
    <property type="component" value="Unassembled WGS sequence"/>
</dbReference>
<proteinExistence type="predicted"/>
<feature type="transmembrane region" description="Helical" evidence="1">
    <location>
        <begin position="95"/>
        <end position="113"/>
    </location>
</feature>
<keyword evidence="4" id="KW-1185">Reference proteome</keyword>
<reference evidence="3 4" key="1">
    <citation type="journal article" date="2017" name="Mol. Biol. Evol.">
        <title>The 4-celled Tetrabaena socialis nuclear genome reveals the essential components for genetic control of cell number at the origin of multicellularity in the volvocine lineage.</title>
        <authorList>
            <person name="Featherston J."/>
            <person name="Arakaki Y."/>
            <person name="Hanschen E.R."/>
            <person name="Ferris P.J."/>
            <person name="Michod R.E."/>
            <person name="Olson B.J.S.C."/>
            <person name="Nozaki H."/>
            <person name="Durand P.M."/>
        </authorList>
    </citation>
    <scope>NUCLEOTIDE SEQUENCE [LARGE SCALE GENOMIC DNA]</scope>
    <source>
        <strain evidence="3 4">NIES-571</strain>
    </source>
</reference>
<dbReference type="AlphaFoldDB" id="A0A2J8AI86"/>
<evidence type="ECO:0000313" key="4">
    <source>
        <dbReference type="Proteomes" id="UP000236333"/>
    </source>
</evidence>
<dbReference type="PANTHER" id="PTHR15948:SF0">
    <property type="entry name" value="GOLGI PH REGULATOR A-RELATED"/>
    <property type="match status" value="1"/>
</dbReference>
<name>A0A2J8AI86_9CHLO</name>
<evidence type="ECO:0000313" key="3">
    <source>
        <dbReference type="EMBL" id="PNH12226.1"/>
    </source>
</evidence>